<keyword evidence="1" id="KW-0472">Membrane</keyword>
<feature type="transmembrane region" description="Helical" evidence="1">
    <location>
        <begin position="6"/>
        <end position="28"/>
    </location>
</feature>
<keyword evidence="1" id="KW-1133">Transmembrane helix</keyword>
<feature type="transmembrane region" description="Helical" evidence="1">
    <location>
        <begin position="49"/>
        <end position="67"/>
    </location>
</feature>
<protein>
    <submittedName>
        <fullName evidence="2">Uncharacterized protein</fullName>
    </submittedName>
</protein>
<gene>
    <name evidence="2" type="ORF">DQK32_17110</name>
</gene>
<accession>A0A5U9VNJ6</accession>
<comment type="caution">
    <text evidence="2">The sequence shown here is derived from an EMBL/GenBank/DDBJ whole genome shotgun (WGS) entry which is preliminary data.</text>
</comment>
<reference evidence="2" key="1">
    <citation type="submission" date="2018-06" db="EMBL/GenBank/DDBJ databases">
        <authorList>
            <person name="Ashton P.M."/>
            <person name="Dallman T."/>
            <person name="Nair S."/>
            <person name="De Pinna E."/>
            <person name="Peters T."/>
            <person name="Grant K."/>
        </authorList>
    </citation>
    <scope>NUCLEOTIDE SEQUENCE [LARGE SCALE GENOMIC DNA]</scope>
    <source>
        <strain evidence="2">160804</strain>
    </source>
</reference>
<evidence type="ECO:0000256" key="1">
    <source>
        <dbReference type="SAM" id="Phobius"/>
    </source>
</evidence>
<dbReference type="EMBL" id="AAGVNP010000097">
    <property type="protein sequence ID" value="EBS4547601.1"/>
    <property type="molecule type" value="Genomic_DNA"/>
</dbReference>
<dbReference type="AlphaFoldDB" id="A0A5U9VNJ6"/>
<name>A0A5U9VNJ6_SALNE</name>
<dbReference type="Proteomes" id="UP000839885">
    <property type="component" value="Unassembled WGS sequence"/>
</dbReference>
<keyword evidence="1" id="KW-0812">Transmembrane</keyword>
<proteinExistence type="predicted"/>
<sequence>MINILFALFSILAGILLAEIAYVFLLIIEYMMLGSFNFELTSAWHYLKVGTVGGGIMGIGIALFRYFGVKGF</sequence>
<organism evidence="2">
    <name type="scientific">Salmonella newport</name>
    <dbReference type="NCBI Taxonomy" id="108619"/>
    <lineage>
        <taxon>Bacteria</taxon>
        <taxon>Pseudomonadati</taxon>
        <taxon>Pseudomonadota</taxon>
        <taxon>Gammaproteobacteria</taxon>
        <taxon>Enterobacterales</taxon>
        <taxon>Enterobacteriaceae</taxon>
        <taxon>Salmonella</taxon>
    </lineage>
</organism>
<evidence type="ECO:0000313" key="2">
    <source>
        <dbReference type="EMBL" id="EBS4547601.1"/>
    </source>
</evidence>